<keyword evidence="1" id="KW-0812">Transmembrane</keyword>
<reference evidence="2" key="1">
    <citation type="submission" date="2021-04" db="EMBL/GenBank/DDBJ databases">
        <authorList>
            <person name="Rodrigo-Torres L."/>
            <person name="Arahal R. D."/>
            <person name="Lucena T."/>
        </authorList>
    </citation>
    <scope>NUCLEOTIDE SEQUENCE</scope>
    <source>
        <strain evidence="2">AS29M-1</strain>
    </source>
</reference>
<organism evidence="2 3">
    <name type="scientific">Parvicella tangerina</name>
    <dbReference type="NCBI Taxonomy" id="2829795"/>
    <lineage>
        <taxon>Bacteria</taxon>
        <taxon>Pseudomonadati</taxon>
        <taxon>Bacteroidota</taxon>
        <taxon>Flavobacteriia</taxon>
        <taxon>Flavobacteriales</taxon>
        <taxon>Parvicellaceae</taxon>
        <taxon>Parvicella</taxon>
    </lineage>
</organism>
<dbReference type="KEGG" id="ptan:CRYO30217_00082"/>
<dbReference type="GO" id="GO:0016788">
    <property type="term" value="F:hydrolase activity, acting on ester bonds"/>
    <property type="evidence" value="ECO:0007669"/>
    <property type="project" value="UniProtKB-ARBA"/>
</dbReference>
<sequence>MKLKEKHKNILKKAWKGVWQTTVILFITLLLFELIYRNYWFDFYRSELNALNPEEDLRLEHDKTILIFGDSFSADPKGWVKVLRDSLEDYNIINTAIPGTSVFHQSLFFQDRIKEFQPDKIIIQLYVGNDLIDYNRPQNFGKLSLTRNLFWWASDNLISLQYINYKLGRFKTPTKNSDPKDDLAFNPKRYNQRVKNYILSAPHIFQESINPSAYFDSEFEQLKKDLVDMINQVNVDASIQIIIIPAAFQVSEDQLANFKTLGATFDTNTLHQFTFFENIKLLEKDNEHLDVWSPLSSFRESNEQLYFPNDPHMNSKGQTKLGQLVLQTIK</sequence>
<proteinExistence type="predicted"/>
<dbReference type="RefSeq" id="WP_258540327.1">
    <property type="nucleotide sequence ID" value="NZ_OU015584.1"/>
</dbReference>
<name>A0A916JIP3_9FLAO</name>
<keyword evidence="1" id="KW-1133">Transmembrane helix</keyword>
<protein>
    <recommendedName>
        <fullName evidence="4">SGNH hydrolase-type esterase domain-containing protein</fullName>
    </recommendedName>
</protein>
<keyword evidence="1" id="KW-0472">Membrane</keyword>
<dbReference type="Proteomes" id="UP000683507">
    <property type="component" value="Chromosome"/>
</dbReference>
<evidence type="ECO:0000256" key="1">
    <source>
        <dbReference type="SAM" id="Phobius"/>
    </source>
</evidence>
<dbReference type="InterPro" id="IPR036514">
    <property type="entry name" value="SGNH_hydro_sf"/>
</dbReference>
<feature type="transmembrane region" description="Helical" evidence="1">
    <location>
        <begin position="21"/>
        <end position="40"/>
    </location>
</feature>
<keyword evidence="3" id="KW-1185">Reference proteome</keyword>
<dbReference type="AlphaFoldDB" id="A0A916JIP3"/>
<evidence type="ECO:0008006" key="4">
    <source>
        <dbReference type="Google" id="ProtNLM"/>
    </source>
</evidence>
<dbReference type="SUPFAM" id="SSF52266">
    <property type="entry name" value="SGNH hydrolase"/>
    <property type="match status" value="1"/>
</dbReference>
<accession>A0A916JIP3</accession>
<dbReference type="Gene3D" id="3.40.50.1110">
    <property type="entry name" value="SGNH hydrolase"/>
    <property type="match status" value="1"/>
</dbReference>
<gene>
    <name evidence="2" type="ORF">CRYO30217_00082</name>
</gene>
<evidence type="ECO:0000313" key="2">
    <source>
        <dbReference type="EMBL" id="CAG5076357.1"/>
    </source>
</evidence>
<dbReference type="EMBL" id="OU015584">
    <property type="protein sequence ID" value="CAG5076357.1"/>
    <property type="molecule type" value="Genomic_DNA"/>
</dbReference>
<evidence type="ECO:0000313" key="3">
    <source>
        <dbReference type="Proteomes" id="UP000683507"/>
    </source>
</evidence>